<dbReference type="InterPro" id="IPR031157">
    <property type="entry name" value="G_TR_CS"/>
</dbReference>
<dbReference type="InterPro" id="IPR011779">
    <property type="entry name" value="SO4_adenylTrfase_lsu"/>
</dbReference>
<accession>A0ABP5QSJ6</accession>
<evidence type="ECO:0000256" key="2">
    <source>
        <dbReference type="ARBA" id="ARBA00022679"/>
    </source>
</evidence>
<dbReference type="PROSITE" id="PS51722">
    <property type="entry name" value="G_TR_2"/>
    <property type="match status" value="1"/>
</dbReference>
<dbReference type="InterPro" id="IPR000795">
    <property type="entry name" value="T_Tr_GTP-bd_dom"/>
</dbReference>
<evidence type="ECO:0000256" key="1">
    <source>
        <dbReference type="ARBA" id="ARBA00012391"/>
    </source>
</evidence>
<dbReference type="Gene3D" id="3.40.50.300">
    <property type="entry name" value="P-loop containing nucleotide triphosphate hydrolases"/>
    <property type="match status" value="1"/>
</dbReference>
<keyword evidence="3" id="KW-0548">Nucleotidyltransferase</keyword>
<dbReference type="InterPro" id="IPR054696">
    <property type="entry name" value="GTP-eEF1A_C"/>
</dbReference>
<organism evidence="8 9">
    <name type="scientific">Kitasatospora cystarginea</name>
    <dbReference type="NCBI Taxonomy" id="58350"/>
    <lineage>
        <taxon>Bacteria</taxon>
        <taxon>Bacillati</taxon>
        <taxon>Actinomycetota</taxon>
        <taxon>Actinomycetes</taxon>
        <taxon>Kitasatosporales</taxon>
        <taxon>Streptomycetaceae</taxon>
        <taxon>Kitasatospora</taxon>
    </lineage>
</organism>
<evidence type="ECO:0000256" key="4">
    <source>
        <dbReference type="ARBA" id="ARBA00022741"/>
    </source>
</evidence>
<dbReference type="PRINTS" id="PR00315">
    <property type="entry name" value="ELONGATNFCT"/>
</dbReference>
<dbReference type="PROSITE" id="PS00301">
    <property type="entry name" value="G_TR_1"/>
    <property type="match status" value="1"/>
</dbReference>
<evidence type="ECO:0000259" key="7">
    <source>
        <dbReference type="PROSITE" id="PS51722"/>
    </source>
</evidence>
<dbReference type="Pfam" id="PF00009">
    <property type="entry name" value="GTP_EFTU"/>
    <property type="match status" value="1"/>
</dbReference>
<dbReference type="SUPFAM" id="SSF50447">
    <property type="entry name" value="Translation proteins"/>
    <property type="match status" value="1"/>
</dbReference>
<dbReference type="InterPro" id="IPR027417">
    <property type="entry name" value="P-loop_NTPase"/>
</dbReference>
<sequence length="452" mass="48362">MTTAPLIDGSGATSLLRFATAGSVDDGKSTLVGRLLHDSKSVLADQLEAVERASQKRGQDTPDLALLTDGLRAEREQGITIDVAYRYFATPRRRFILADTPGHVQYTRNMVTGASTAELAVVLVDARHGVVEQTRRHAAVAALLRVPHVVLAVNKMDLVDYAEPVFAAIAEEFTSYAASLGVKDIVAVPISALAGDNVVEPSARMDWYGGPTLLEHLETVPVGTDPSLEPTRLPVQYVIRPQRGQGVSAEYHDYRGYAGQLASGVLRVGDTVTVLPSGHTTTVTAIDALGAQTDIAWAPRSVTVRLADDIDISRGDLIAAGRAPVPTKDIEATVCHLGERPLRAGDKVLLKHTTRTVRALVKDISYRIDITAPISEGGLEQRSGAEGLNVNDIGHVTLRTAEPLALDEYADNRRTGSFLLIDPADGTTLTAGMAGEAFETVRATEPVEEDWV</sequence>
<dbReference type="InterPro" id="IPR050100">
    <property type="entry name" value="TRAFAC_GTPase_members"/>
</dbReference>
<dbReference type="CDD" id="cd03695">
    <property type="entry name" value="CysN_NodQ_II"/>
    <property type="match status" value="1"/>
</dbReference>
<dbReference type="InterPro" id="IPR009001">
    <property type="entry name" value="Transl_elong_EF1A/Init_IF2_C"/>
</dbReference>
<dbReference type="PANTHER" id="PTHR23115">
    <property type="entry name" value="TRANSLATION FACTOR"/>
    <property type="match status" value="1"/>
</dbReference>
<feature type="domain" description="Tr-type G" evidence="7">
    <location>
        <begin position="13"/>
        <end position="227"/>
    </location>
</feature>
<keyword evidence="4" id="KW-0547">Nucleotide-binding</keyword>
<protein>
    <recommendedName>
        <fullName evidence="1">sulfate adenylyltransferase</fullName>
        <ecNumber evidence="1">2.7.7.4</ecNumber>
    </recommendedName>
</protein>
<dbReference type="Pfam" id="PF22594">
    <property type="entry name" value="GTP-eEF1A_C"/>
    <property type="match status" value="1"/>
</dbReference>
<name>A0ABP5QSJ6_9ACTN</name>
<evidence type="ECO:0000256" key="6">
    <source>
        <dbReference type="ARBA" id="ARBA00023134"/>
    </source>
</evidence>
<evidence type="ECO:0000313" key="9">
    <source>
        <dbReference type="Proteomes" id="UP001500305"/>
    </source>
</evidence>
<dbReference type="InterPro" id="IPR041757">
    <property type="entry name" value="CysN_GTP-bd"/>
</dbReference>
<evidence type="ECO:0000256" key="3">
    <source>
        <dbReference type="ARBA" id="ARBA00022695"/>
    </source>
</evidence>
<keyword evidence="2" id="KW-0808">Transferase</keyword>
<reference evidence="9" key="1">
    <citation type="journal article" date="2019" name="Int. J. Syst. Evol. Microbiol.">
        <title>The Global Catalogue of Microorganisms (GCM) 10K type strain sequencing project: providing services to taxonomists for standard genome sequencing and annotation.</title>
        <authorList>
            <consortium name="The Broad Institute Genomics Platform"/>
            <consortium name="The Broad Institute Genome Sequencing Center for Infectious Disease"/>
            <person name="Wu L."/>
            <person name="Ma J."/>
        </authorList>
    </citation>
    <scope>NUCLEOTIDE SEQUENCE [LARGE SCALE GENOMIC DNA]</scope>
    <source>
        <strain evidence="9">JCM 7356</strain>
    </source>
</reference>
<dbReference type="CDD" id="cd04166">
    <property type="entry name" value="CysN_ATPS"/>
    <property type="match status" value="1"/>
</dbReference>
<dbReference type="RefSeq" id="WP_344636489.1">
    <property type="nucleotide sequence ID" value="NZ_BAAATR010000009.1"/>
</dbReference>
<dbReference type="SUPFAM" id="SSF52540">
    <property type="entry name" value="P-loop containing nucleoside triphosphate hydrolases"/>
    <property type="match status" value="1"/>
</dbReference>
<proteinExistence type="predicted"/>
<comment type="caution">
    <text evidence="8">The sequence shown here is derived from an EMBL/GenBank/DDBJ whole genome shotgun (WGS) entry which is preliminary data.</text>
</comment>
<dbReference type="SUPFAM" id="SSF50465">
    <property type="entry name" value="EF-Tu/eEF-1alpha/eIF2-gamma C-terminal domain"/>
    <property type="match status" value="1"/>
</dbReference>
<dbReference type="InterPro" id="IPR009000">
    <property type="entry name" value="Transl_B-barrel_sf"/>
</dbReference>
<keyword evidence="6" id="KW-0342">GTP-binding</keyword>
<dbReference type="EC" id="2.7.7.4" evidence="1"/>
<dbReference type="Gene3D" id="2.40.30.10">
    <property type="entry name" value="Translation factors"/>
    <property type="match status" value="2"/>
</dbReference>
<dbReference type="InterPro" id="IPR044139">
    <property type="entry name" value="CysN_NoDQ_III"/>
</dbReference>
<dbReference type="Proteomes" id="UP001500305">
    <property type="component" value="Unassembled WGS sequence"/>
</dbReference>
<keyword evidence="5" id="KW-0067">ATP-binding</keyword>
<evidence type="ECO:0000313" key="8">
    <source>
        <dbReference type="EMBL" id="GAA2243246.1"/>
    </source>
</evidence>
<gene>
    <name evidence="8" type="ORF">GCM10010430_26160</name>
</gene>
<evidence type="ECO:0000256" key="5">
    <source>
        <dbReference type="ARBA" id="ARBA00022840"/>
    </source>
</evidence>
<dbReference type="NCBIfam" id="TIGR02034">
    <property type="entry name" value="CysN"/>
    <property type="match status" value="1"/>
</dbReference>
<keyword evidence="9" id="KW-1185">Reference proteome</keyword>
<dbReference type="InterPro" id="IPR044138">
    <property type="entry name" value="CysN_II"/>
</dbReference>
<dbReference type="EMBL" id="BAAATR010000009">
    <property type="protein sequence ID" value="GAA2243246.1"/>
    <property type="molecule type" value="Genomic_DNA"/>
</dbReference>
<dbReference type="CDD" id="cd04095">
    <property type="entry name" value="CysN_NoDQ_III"/>
    <property type="match status" value="1"/>
</dbReference>